<evidence type="ECO:0000313" key="4">
    <source>
        <dbReference type="Proteomes" id="UP001234989"/>
    </source>
</evidence>
<evidence type="ECO:0008006" key="5">
    <source>
        <dbReference type="Google" id="ProtNLM"/>
    </source>
</evidence>
<feature type="compositionally biased region" description="Polar residues" evidence="2">
    <location>
        <begin position="185"/>
        <end position="196"/>
    </location>
</feature>
<keyword evidence="1" id="KW-0175">Coiled coil</keyword>
<evidence type="ECO:0000256" key="1">
    <source>
        <dbReference type="SAM" id="Coils"/>
    </source>
</evidence>
<feature type="region of interest" description="Disordered" evidence="2">
    <location>
        <begin position="176"/>
        <end position="196"/>
    </location>
</feature>
<feature type="region of interest" description="Disordered" evidence="2">
    <location>
        <begin position="51"/>
        <end position="119"/>
    </location>
</feature>
<reference evidence="3" key="1">
    <citation type="submission" date="2023-08" db="EMBL/GenBank/DDBJ databases">
        <title>A de novo genome assembly of Solanum verrucosum Schlechtendal, a Mexican diploid species geographically isolated from the other diploid A-genome species in potato relatives.</title>
        <authorList>
            <person name="Hosaka K."/>
        </authorList>
    </citation>
    <scope>NUCLEOTIDE SEQUENCE</scope>
    <source>
        <tissue evidence="3">Young leaves</tissue>
    </source>
</reference>
<name>A0AAF0R271_SOLVR</name>
<keyword evidence="4" id="KW-1185">Reference proteome</keyword>
<sequence length="196" mass="22569">MVKMMTQMDLLTKHFMGSGSKSVNAVSTNNGVNPDEVQFDAMYNEEVQFLSNQEGGSRPSYQRPGENQRWNRDRGNGWRDRDREWSDRGTNWRDRDGDKYRYVPPHERQKSKEPRADPESFWTEDMLSRILNKVEGSEKVLKEMKDEVSSLNQTVTPHSVSIKQLEIQMGQISVHLNPRPKGGLSSDTLVNPKNDA</sequence>
<gene>
    <name evidence="3" type="ORF">MTR67_026668</name>
</gene>
<dbReference type="EMBL" id="CP133617">
    <property type="protein sequence ID" value="WMV33283.1"/>
    <property type="molecule type" value="Genomic_DNA"/>
</dbReference>
<accession>A0AAF0R271</accession>
<feature type="compositionally biased region" description="Basic and acidic residues" evidence="2">
    <location>
        <begin position="69"/>
        <end position="118"/>
    </location>
</feature>
<dbReference type="Proteomes" id="UP001234989">
    <property type="component" value="Chromosome 6"/>
</dbReference>
<protein>
    <recommendedName>
        <fullName evidence="5">Integrase core domain containing protein</fullName>
    </recommendedName>
</protein>
<organism evidence="3 4">
    <name type="scientific">Solanum verrucosum</name>
    <dbReference type="NCBI Taxonomy" id="315347"/>
    <lineage>
        <taxon>Eukaryota</taxon>
        <taxon>Viridiplantae</taxon>
        <taxon>Streptophyta</taxon>
        <taxon>Embryophyta</taxon>
        <taxon>Tracheophyta</taxon>
        <taxon>Spermatophyta</taxon>
        <taxon>Magnoliopsida</taxon>
        <taxon>eudicotyledons</taxon>
        <taxon>Gunneridae</taxon>
        <taxon>Pentapetalae</taxon>
        <taxon>asterids</taxon>
        <taxon>lamiids</taxon>
        <taxon>Solanales</taxon>
        <taxon>Solanaceae</taxon>
        <taxon>Solanoideae</taxon>
        <taxon>Solaneae</taxon>
        <taxon>Solanum</taxon>
    </lineage>
</organism>
<proteinExistence type="predicted"/>
<dbReference type="AlphaFoldDB" id="A0AAF0R271"/>
<evidence type="ECO:0000313" key="3">
    <source>
        <dbReference type="EMBL" id="WMV33283.1"/>
    </source>
</evidence>
<feature type="coiled-coil region" evidence="1">
    <location>
        <begin position="127"/>
        <end position="154"/>
    </location>
</feature>
<evidence type="ECO:0000256" key="2">
    <source>
        <dbReference type="SAM" id="MobiDB-lite"/>
    </source>
</evidence>